<dbReference type="InterPro" id="IPR000160">
    <property type="entry name" value="GGDEF_dom"/>
</dbReference>
<dbReference type="InterPro" id="IPR050469">
    <property type="entry name" value="Diguanylate_Cyclase"/>
</dbReference>
<protein>
    <submittedName>
        <fullName evidence="3">Sensor domain-containing diguanylate cyclase</fullName>
    </submittedName>
</protein>
<dbReference type="InterPro" id="IPR029787">
    <property type="entry name" value="Nucleotide_cyclase"/>
</dbReference>
<dbReference type="Gene3D" id="3.30.450.20">
    <property type="entry name" value="PAS domain"/>
    <property type="match status" value="1"/>
</dbReference>
<reference evidence="3" key="1">
    <citation type="journal article" date="2021" name="PeerJ">
        <title>Extensive microbial diversity within the chicken gut microbiome revealed by metagenomics and culture.</title>
        <authorList>
            <person name="Gilroy R."/>
            <person name="Ravi A."/>
            <person name="Getino M."/>
            <person name="Pursley I."/>
            <person name="Horton D.L."/>
            <person name="Alikhan N.F."/>
            <person name="Baker D."/>
            <person name="Gharbi K."/>
            <person name="Hall N."/>
            <person name="Watson M."/>
            <person name="Adriaenssens E.M."/>
            <person name="Foster-Nyarko E."/>
            <person name="Jarju S."/>
            <person name="Secka A."/>
            <person name="Antonio M."/>
            <person name="Oren A."/>
            <person name="Chaudhuri R.R."/>
            <person name="La Ragione R."/>
            <person name="Hildebrand F."/>
            <person name="Pallen M.J."/>
        </authorList>
    </citation>
    <scope>NUCLEOTIDE SEQUENCE</scope>
    <source>
        <strain evidence="3">CHK191-13928</strain>
    </source>
</reference>
<evidence type="ECO:0000313" key="3">
    <source>
        <dbReference type="EMBL" id="HIX66808.1"/>
    </source>
</evidence>
<evidence type="ECO:0000259" key="2">
    <source>
        <dbReference type="PROSITE" id="PS50887"/>
    </source>
</evidence>
<dbReference type="AlphaFoldDB" id="A0A9D2B8F9"/>
<evidence type="ECO:0000313" key="4">
    <source>
        <dbReference type="Proteomes" id="UP000886721"/>
    </source>
</evidence>
<dbReference type="Gene3D" id="3.30.70.270">
    <property type="match status" value="1"/>
</dbReference>
<gene>
    <name evidence="3" type="ORF">H9735_01630</name>
</gene>
<proteinExistence type="predicted"/>
<keyword evidence="1" id="KW-1133">Transmembrane helix</keyword>
<keyword evidence="1" id="KW-0812">Transmembrane</keyword>
<feature type="domain" description="GGDEF" evidence="2">
    <location>
        <begin position="309"/>
        <end position="441"/>
    </location>
</feature>
<feature type="transmembrane region" description="Helical" evidence="1">
    <location>
        <begin position="248"/>
        <end position="268"/>
    </location>
</feature>
<dbReference type="PROSITE" id="PS50887">
    <property type="entry name" value="GGDEF"/>
    <property type="match status" value="1"/>
</dbReference>
<organism evidence="3 4">
    <name type="scientific">Candidatus Anaerostipes excrementavium</name>
    <dbReference type="NCBI Taxonomy" id="2838463"/>
    <lineage>
        <taxon>Bacteria</taxon>
        <taxon>Bacillati</taxon>
        <taxon>Bacillota</taxon>
        <taxon>Clostridia</taxon>
        <taxon>Lachnospirales</taxon>
        <taxon>Lachnospiraceae</taxon>
        <taxon>Anaerostipes</taxon>
    </lineage>
</organism>
<accession>A0A9D2B8F9</accession>
<sequence length="441" mass="49437">MDLNEKYIEETSSLTAQRVDELLHARQKSLDTLAITVQGWLNEPEVDSEMLKFLQDNSIFDYVEFIDSSGLNHNAYGLNSDSTDRENYLKGIDGESGISVIFNSRITSETLICFYTPLYYKGEIFGVLNGMYREETLLSTIDAELFGESAESYLCMKDGNVIACREEDHITNIFRLFEEGGSHVVSDETLSDIRSSFKQHKPYNFTYEDDSGIGNASIAVISDNDWMLVHVFPSSLVKSMQRDANKSGTTLTIVITISFIAAVILLILSNTRRENEMLQHAQTDQMTGCLNQTAIRLVIDDLLQKNPEKLFAFYIFDIDNFKQANDKFGHAFGDTVICRFAELIHSCISKDDGVLGRIGGDEFVALIPVLGDEYAKQKASLLNEILDTDCVSGDVCWHMSASIGFCFAPKDGDSFHELYRKADAALYMSKHKGKGTNSMFC</sequence>
<dbReference type="GO" id="GO:0052621">
    <property type="term" value="F:diguanylate cyclase activity"/>
    <property type="evidence" value="ECO:0007669"/>
    <property type="project" value="TreeGrafter"/>
</dbReference>
<dbReference type="Proteomes" id="UP000886721">
    <property type="component" value="Unassembled WGS sequence"/>
</dbReference>
<dbReference type="NCBIfam" id="TIGR00254">
    <property type="entry name" value="GGDEF"/>
    <property type="match status" value="1"/>
</dbReference>
<comment type="caution">
    <text evidence="3">The sequence shown here is derived from an EMBL/GenBank/DDBJ whole genome shotgun (WGS) entry which is preliminary data.</text>
</comment>
<dbReference type="SUPFAM" id="SSF55073">
    <property type="entry name" value="Nucleotide cyclase"/>
    <property type="match status" value="1"/>
</dbReference>
<dbReference type="PANTHER" id="PTHR45138">
    <property type="entry name" value="REGULATORY COMPONENTS OF SENSORY TRANSDUCTION SYSTEM"/>
    <property type="match status" value="1"/>
</dbReference>
<dbReference type="EMBL" id="DXEM01000005">
    <property type="protein sequence ID" value="HIX66808.1"/>
    <property type="molecule type" value="Genomic_DNA"/>
</dbReference>
<name>A0A9D2B8F9_9FIRM</name>
<reference evidence="3" key="2">
    <citation type="submission" date="2021-04" db="EMBL/GenBank/DDBJ databases">
        <authorList>
            <person name="Gilroy R."/>
        </authorList>
    </citation>
    <scope>NUCLEOTIDE SEQUENCE</scope>
    <source>
        <strain evidence="3">CHK191-13928</strain>
    </source>
</reference>
<dbReference type="PANTHER" id="PTHR45138:SF9">
    <property type="entry name" value="DIGUANYLATE CYCLASE DGCM-RELATED"/>
    <property type="match status" value="1"/>
</dbReference>
<keyword evidence="1" id="KW-0472">Membrane</keyword>
<dbReference type="Pfam" id="PF00990">
    <property type="entry name" value="GGDEF"/>
    <property type="match status" value="1"/>
</dbReference>
<dbReference type="SMART" id="SM00267">
    <property type="entry name" value="GGDEF"/>
    <property type="match status" value="1"/>
</dbReference>
<evidence type="ECO:0000256" key="1">
    <source>
        <dbReference type="SAM" id="Phobius"/>
    </source>
</evidence>
<dbReference type="CDD" id="cd01949">
    <property type="entry name" value="GGDEF"/>
    <property type="match status" value="1"/>
</dbReference>
<dbReference type="InterPro" id="IPR043128">
    <property type="entry name" value="Rev_trsase/Diguanyl_cyclase"/>
</dbReference>